<feature type="transmembrane region" description="Helical" evidence="2">
    <location>
        <begin position="88"/>
        <end position="107"/>
    </location>
</feature>
<feature type="region of interest" description="Disordered" evidence="1">
    <location>
        <begin position="419"/>
        <end position="442"/>
    </location>
</feature>
<feature type="compositionally biased region" description="Polar residues" evidence="1">
    <location>
        <begin position="252"/>
        <end position="271"/>
    </location>
</feature>
<accession>A0A086JNA4</accession>
<feature type="compositionally biased region" description="Basic and acidic residues" evidence="1">
    <location>
        <begin position="491"/>
        <end position="526"/>
    </location>
</feature>
<keyword evidence="2" id="KW-1133">Transmembrane helix</keyword>
<keyword evidence="2 3" id="KW-0812">Transmembrane</keyword>
<feature type="compositionally biased region" description="Basic and acidic residues" evidence="1">
    <location>
        <begin position="693"/>
        <end position="711"/>
    </location>
</feature>
<sequence length="1346" mass="147600">MKAMQSPAACLYRQLHQVKVLRAPVHAVTRDVFLFLRMAGREDTLEKRQQLLDVCMHRFPLDARPFRPPGGLFASSRRKLFLRLSSRLLVVCLLACVLLSVVLRTSAARTCMRSRCRLSPLFRLDGSRDFFPSLSLDEEPRSLQWPGLPPPAHSKTRVTLPPGKSFTRTNEVALFTLHNASRQTLLRETLPLVVAPERRQRSLVGPGGSAGRSASVSFLGCFSRRQVSPSLASSCERRKPLEGARSLTTVDAGQPRLVSQSVSSIPRSASLSPAVRPTSGGLPCVLRTPRTQAGSSSFLPPARLVSASLRLPLSCSGPRSPSRKLEAVENNRTPEETEARPCDERKSLKETRENHQQGGGGEDGDDSERLRLSGEYVFSLLCIFGRLAEHAGLHSWGFAANPRLEYRHLHPSHSLSLLSSAPQANHSSTASSFSSSSSSSSCSSAAPSDAFVSYLDRLCRLGREGPGSHHRRLAAEAALFLRDFSLERRDATDGAEKKEPRGSVDERDREEAGKGDRDEGGERDVDERGEDQTVIGGRQDREDERGTGGERREERIRRSGRDEERRDWQDEGGAEKGHYYVRGPWYRLLKMKLLLVGFLRYRLRFGPTLAPFAAAGLLRQRRGGQGTRGRRAEEDWPSSVSSSFLHPPLSLPSSSLSSFTLPSSSSPSSSSLSSRSAGSRVRSGVAPGGSTGEEARQRRSETEAESDRPDEIFDWALPRGIPQRVKDALFREEALRTSLPWEWIHPQIVRTAGEIVCLGTERLRGSEALLLLLAKTCEPCGAAELSQRREQKESVENVCPSSSSLSLASPLPLSASQVSTVAREAPAGPSSSSISAFFATSRSALGRHASAAAPLLLEPLPLPLPQGKKDRERQKEELQLLQRLQQLRLSVRDFSVLLPHLPFQFPFEVFEEKASEEEMKNFCFNLLRKRLLRAELHLRAADSAEAEGAAHGGDRTLAARGHRGNAAEGDAASLESKTEALPLLQRPRQPGEEDQQASLTRDSRGASQEAERRREDAEEARREEPMRKETQGQAGASAREDTLLADRQNVQRRRSLLGPLPLFNLFVQLLRYSTSSDLSPGSSLSSSSSSGSSSPSPSSSPPSSSPSSSSLSSSPGVVPADGRASAGASVDSFSRRCYARVADFLIEQELQRKANWQDAWVALLNAAVQRFSLSSRASRLAVQDVFQWLRGPQRGCQKPLDSLFLSEDEGIPPPPPPGSHTSLCAYLFGKGLAGLPPQRQTRETAAPSSLDEASRDNAESELETAGEKSGESKCIGLERGELHGPANVEGRESSKGEDWITFDSVQAMIFDAVQGEEEQSLLWPEFLRSVRRTQKRIAEAEQKRND</sequence>
<organism evidence="3 4">
    <name type="scientific">Toxoplasma gondii p89</name>
    <dbReference type="NCBI Taxonomy" id="943119"/>
    <lineage>
        <taxon>Eukaryota</taxon>
        <taxon>Sar</taxon>
        <taxon>Alveolata</taxon>
        <taxon>Apicomplexa</taxon>
        <taxon>Conoidasida</taxon>
        <taxon>Coccidia</taxon>
        <taxon>Eucoccidiorida</taxon>
        <taxon>Eimeriorina</taxon>
        <taxon>Sarcocystidae</taxon>
        <taxon>Toxoplasma</taxon>
    </lineage>
</organism>
<feature type="compositionally biased region" description="Low complexity" evidence="1">
    <location>
        <begin position="427"/>
        <end position="442"/>
    </location>
</feature>
<feature type="region of interest" description="Disordered" evidence="1">
    <location>
        <begin position="1076"/>
        <end position="1125"/>
    </location>
</feature>
<feature type="compositionally biased region" description="Basic and acidic residues" evidence="1">
    <location>
        <begin position="538"/>
        <end position="570"/>
    </location>
</feature>
<dbReference type="Proteomes" id="UP000028828">
    <property type="component" value="Unassembled WGS sequence"/>
</dbReference>
<reference evidence="3 4" key="1">
    <citation type="submission" date="2014-03" db="EMBL/GenBank/DDBJ databases">
        <authorList>
            <person name="Sibley D."/>
            <person name="Venepally P."/>
            <person name="Karamycheva S."/>
            <person name="Hadjithomas M."/>
            <person name="Khan A."/>
            <person name="Brunk B."/>
            <person name="Roos D."/>
            <person name="Caler E."/>
            <person name="Lorenzi H."/>
        </authorList>
    </citation>
    <scope>NUCLEOTIDE SEQUENCE [LARGE SCALE GENOMIC DNA]</scope>
    <source>
        <strain evidence="4">p89</strain>
    </source>
</reference>
<comment type="caution">
    <text evidence="3">The sequence shown here is derived from an EMBL/GenBank/DDBJ whole genome shotgun (WGS) entry which is preliminary data.</text>
</comment>
<protein>
    <submittedName>
        <fullName evidence="3">Putative transmembrane protein</fullName>
    </submittedName>
</protein>
<gene>
    <name evidence="3" type="ORF">TGP89_205160</name>
</gene>
<feature type="region of interest" description="Disordered" evidence="1">
    <location>
        <begin position="1237"/>
        <end position="1297"/>
    </location>
</feature>
<feature type="compositionally biased region" description="Low complexity" evidence="1">
    <location>
        <begin position="1076"/>
        <end position="1097"/>
    </location>
</feature>
<feature type="region of interest" description="Disordered" evidence="1">
    <location>
        <begin position="621"/>
        <end position="640"/>
    </location>
</feature>
<feature type="region of interest" description="Disordered" evidence="1">
    <location>
        <begin position="252"/>
        <end position="298"/>
    </location>
</feature>
<dbReference type="EMBL" id="AEYI02001746">
    <property type="protein sequence ID" value="KFG33622.1"/>
    <property type="molecule type" value="Genomic_DNA"/>
</dbReference>
<keyword evidence="2" id="KW-0472">Membrane</keyword>
<feature type="compositionally biased region" description="Basic and acidic residues" evidence="1">
    <location>
        <begin position="1265"/>
        <end position="1282"/>
    </location>
</feature>
<feature type="region of interest" description="Disordered" evidence="1">
    <location>
        <begin position="943"/>
        <end position="1043"/>
    </location>
</feature>
<proteinExistence type="predicted"/>
<feature type="compositionally biased region" description="Polar residues" evidence="1">
    <location>
        <begin position="289"/>
        <end position="298"/>
    </location>
</feature>
<dbReference type="VEuPathDB" id="ToxoDB:TGP89_205160"/>
<evidence type="ECO:0000256" key="2">
    <source>
        <dbReference type="SAM" id="Phobius"/>
    </source>
</evidence>
<evidence type="ECO:0000256" key="1">
    <source>
        <dbReference type="SAM" id="MobiDB-lite"/>
    </source>
</evidence>
<feature type="region of interest" description="Disordered" evidence="1">
    <location>
        <begin position="315"/>
        <end position="368"/>
    </location>
</feature>
<feature type="compositionally biased region" description="Low complexity" evidence="1">
    <location>
        <begin position="1105"/>
        <end position="1116"/>
    </location>
</feature>
<evidence type="ECO:0000313" key="3">
    <source>
        <dbReference type="EMBL" id="KFG33622.1"/>
    </source>
</evidence>
<feature type="compositionally biased region" description="Basic and acidic residues" evidence="1">
    <location>
        <begin position="323"/>
        <end position="355"/>
    </location>
</feature>
<feature type="region of interest" description="Disordered" evidence="1">
    <location>
        <begin position="656"/>
        <end position="711"/>
    </location>
</feature>
<name>A0A086JNA4_TOXGO</name>
<feature type="compositionally biased region" description="Basic and acidic residues" evidence="1">
    <location>
        <begin position="1001"/>
        <end position="1030"/>
    </location>
</feature>
<dbReference type="OrthoDB" id="10438485at2759"/>
<feature type="compositionally biased region" description="Low complexity" evidence="1">
    <location>
        <begin position="656"/>
        <end position="676"/>
    </location>
</feature>
<feature type="region of interest" description="Disordered" evidence="1">
    <location>
        <begin position="491"/>
        <end position="570"/>
    </location>
</feature>
<evidence type="ECO:0000313" key="4">
    <source>
        <dbReference type="Proteomes" id="UP000028828"/>
    </source>
</evidence>